<name>A0ABZ0GUH4_9GAMM</name>
<dbReference type="RefSeq" id="WP_348397772.1">
    <property type="nucleotide sequence ID" value="NZ_CP136600.1"/>
</dbReference>
<feature type="chain" id="PRO_5047313909" evidence="1">
    <location>
        <begin position="30"/>
        <end position="417"/>
    </location>
</feature>
<dbReference type="SUPFAM" id="SSF56935">
    <property type="entry name" value="Porins"/>
    <property type="match status" value="1"/>
</dbReference>
<dbReference type="InterPro" id="IPR018759">
    <property type="entry name" value="BBP2_2"/>
</dbReference>
<proteinExistence type="predicted"/>
<gene>
    <name evidence="2" type="ORF">RI844_07230</name>
</gene>
<evidence type="ECO:0000256" key="1">
    <source>
        <dbReference type="SAM" id="SignalP"/>
    </source>
</evidence>
<protein>
    <submittedName>
        <fullName evidence="2">Outer membrane beta-barrel protein</fullName>
    </submittedName>
</protein>
<feature type="signal peptide" evidence="1">
    <location>
        <begin position="1"/>
        <end position="29"/>
    </location>
</feature>
<dbReference type="EMBL" id="CP136600">
    <property type="protein sequence ID" value="WOH39006.1"/>
    <property type="molecule type" value="Genomic_DNA"/>
</dbReference>
<sequence length="417" mass="46842">MLFCSRSVAVSIFACQIICLSLVPKPVSAFFQDGLTFSGFKVNSQVKLSESYTDNLLQDGENQVNTFKTLINPNVSLSKTYGLNSVDLGYGFAHSNYSAKGRDKITDHMFHLNSTLDFNTQHRLKLSSAYDIMHEERGKDYSIGYGELLKKPTENKTLSLKSVYTFGSPSAQANIDLTVGYYEILWEKLSFNDLNTELPAANSIIDLSADREHEITSIGSVFRYKTGAYTEVNASIDFNIVNYHHPTGLIDDRDSDERSAFIGFKWQGSALTTGFINLGYSSKVFDNRARSDERGGRWQLGVIWKPLTYSNFDFSSAQSVSEAKGQGSYIKNTNYNASWHHQWLNRLSTKLSTSIMTDEYGDSNREDDVEIYSASLLYKMSNNLAFTASIEHQTRSSNIESVEFSENNISVTMTFAL</sequence>
<keyword evidence="1" id="KW-0732">Signal</keyword>
<keyword evidence="3" id="KW-1185">Reference proteome</keyword>
<dbReference type="Pfam" id="PF10082">
    <property type="entry name" value="BBP2_2"/>
    <property type="match status" value="1"/>
</dbReference>
<reference evidence="2 3" key="1">
    <citation type="submission" date="2023-09" db="EMBL/GenBank/DDBJ databases">
        <authorList>
            <person name="Qi X."/>
        </authorList>
    </citation>
    <scope>NUCLEOTIDE SEQUENCE [LARGE SCALE GENOMIC DNA]</scope>
    <source>
        <strain evidence="2 3">S1-1</strain>
    </source>
</reference>
<accession>A0ABZ0GUH4</accession>
<evidence type="ECO:0000313" key="2">
    <source>
        <dbReference type="EMBL" id="WOH39006.1"/>
    </source>
</evidence>
<evidence type="ECO:0000313" key="3">
    <source>
        <dbReference type="Proteomes" id="UP001301442"/>
    </source>
</evidence>
<organism evidence="2 3">
    <name type="scientific">Thalassotalea fonticola</name>
    <dbReference type="NCBI Taxonomy" id="3065649"/>
    <lineage>
        <taxon>Bacteria</taxon>
        <taxon>Pseudomonadati</taxon>
        <taxon>Pseudomonadota</taxon>
        <taxon>Gammaproteobacteria</taxon>
        <taxon>Alteromonadales</taxon>
        <taxon>Colwelliaceae</taxon>
        <taxon>Thalassotalea</taxon>
    </lineage>
</organism>
<dbReference type="Proteomes" id="UP001301442">
    <property type="component" value="Chromosome"/>
</dbReference>